<dbReference type="InterPro" id="IPR036928">
    <property type="entry name" value="AS_sf"/>
</dbReference>
<keyword evidence="3" id="KW-1185">Reference proteome</keyword>
<organism evidence="2 3">
    <name type="scientific">Aspergillus leporis</name>
    <dbReference type="NCBI Taxonomy" id="41062"/>
    <lineage>
        <taxon>Eukaryota</taxon>
        <taxon>Fungi</taxon>
        <taxon>Dikarya</taxon>
        <taxon>Ascomycota</taxon>
        <taxon>Pezizomycotina</taxon>
        <taxon>Eurotiomycetes</taxon>
        <taxon>Eurotiomycetidae</taxon>
        <taxon>Eurotiales</taxon>
        <taxon>Aspergillaceae</taxon>
        <taxon>Aspergillus</taxon>
        <taxon>Aspergillus subgen. Circumdati</taxon>
    </lineage>
</organism>
<dbReference type="OrthoDB" id="566138at2759"/>
<reference evidence="2 3" key="1">
    <citation type="submission" date="2019-04" db="EMBL/GenBank/DDBJ databases">
        <title>Friends and foes A comparative genomics study of 23 Aspergillus species from section Flavi.</title>
        <authorList>
            <consortium name="DOE Joint Genome Institute"/>
            <person name="Kjaerbolling I."/>
            <person name="Vesth T."/>
            <person name="Frisvad J.C."/>
            <person name="Nybo J.L."/>
            <person name="Theobald S."/>
            <person name="Kildgaard S."/>
            <person name="Isbrandt T."/>
            <person name="Kuo A."/>
            <person name="Sato A."/>
            <person name="Lyhne E.K."/>
            <person name="Kogle M.E."/>
            <person name="Wiebenga A."/>
            <person name="Kun R.S."/>
            <person name="Lubbers R.J."/>
            <person name="Makela M.R."/>
            <person name="Barry K."/>
            <person name="Chovatia M."/>
            <person name="Clum A."/>
            <person name="Daum C."/>
            <person name="Haridas S."/>
            <person name="He G."/>
            <person name="LaButti K."/>
            <person name="Lipzen A."/>
            <person name="Mondo S."/>
            <person name="Riley R."/>
            <person name="Salamov A."/>
            <person name="Simmons B.A."/>
            <person name="Magnuson J.K."/>
            <person name="Henrissat B."/>
            <person name="Mortensen U.H."/>
            <person name="Larsen T.O."/>
            <person name="Devries R.P."/>
            <person name="Grigoriev I.V."/>
            <person name="Machida M."/>
            <person name="Baker S.E."/>
            <person name="Andersen M.R."/>
        </authorList>
    </citation>
    <scope>NUCLEOTIDE SEQUENCE [LARGE SCALE GENOMIC DNA]</scope>
    <source>
        <strain evidence="2 3">CBS 151.66</strain>
    </source>
</reference>
<dbReference type="Pfam" id="PF01425">
    <property type="entry name" value="Amidase"/>
    <property type="match status" value="1"/>
</dbReference>
<dbReference type="InterPro" id="IPR023631">
    <property type="entry name" value="Amidase_dom"/>
</dbReference>
<dbReference type="PANTHER" id="PTHR42678:SF34">
    <property type="entry name" value="OS04G0183300 PROTEIN"/>
    <property type="match status" value="1"/>
</dbReference>
<dbReference type="AlphaFoldDB" id="A0A5N5XFE6"/>
<sequence>MLITASREQLQSDLIQNCFTSVDLVKAYIARINEVNSTLRPVLEINPDALDIAQDEVEMRLHGIPVPIKDTIGTADKMQTTAGSYSLFGSTVSSDETVAKKLRDHGAIILGKMSMTEWMNFRSSNSSNGWTARGGQTSGAYYPLQDPNGSSSGSAVAVDLGLAVAALGTETMESILFPSEANNIVRIKPTVGLTSRYNVIPISERKDPNDNYTSAAPPLSPPKYVKACELSGLHGKRIGIPRNVLPFLAMLPYGPPILAAFEAAIPVLAKAGAVIKLATADTVKKVMHADFATNLRSYLSRLETTPNNILDIEGLRNYTQRDPREEYPAKFWAMYQNNLRIGGEGGVLGALSRHKLDALILPTAVSPYLPALVGTPVITVPLGAFPNGTKSIFNEFGNLVQVAENIPFGISFMGADWGEAPLIGMAYAIEQRTLAREKLKRYIELESEVQHRKDSEFPSPIIK</sequence>
<dbReference type="Proteomes" id="UP000326565">
    <property type="component" value="Unassembled WGS sequence"/>
</dbReference>
<dbReference type="PANTHER" id="PTHR42678">
    <property type="entry name" value="AMIDASE"/>
    <property type="match status" value="1"/>
</dbReference>
<name>A0A5N5XFE6_9EURO</name>
<gene>
    <name evidence="2" type="ORF">BDV29DRAFT_187725</name>
</gene>
<proteinExistence type="predicted"/>
<evidence type="ECO:0000259" key="1">
    <source>
        <dbReference type="Pfam" id="PF01425"/>
    </source>
</evidence>
<dbReference type="SUPFAM" id="SSF75304">
    <property type="entry name" value="Amidase signature (AS) enzymes"/>
    <property type="match status" value="1"/>
</dbReference>
<dbReference type="Gene3D" id="3.90.1300.10">
    <property type="entry name" value="Amidase signature (AS) domain"/>
    <property type="match status" value="2"/>
</dbReference>
<dbReference type="EMBL" id="ML732155">
    <property type="protein sequence ID" value="KAB8078837.1"/>
    <property type="molecule type" value="Genomic_DNA"/>
</dbReference>
<evidence type="ECO:0000313" key="3">
    <source>
        <dbReference type="Proteomes" id="UP000326565"/>
    </source>
</evidence>
<feature type="domain" description="Amidase" evidence="1">
    <location>
        <begin position="23"/>
        <end position="204"/>
    </location>
</feature>
<accession>A0A5N5XFE6</accession>
<evidence type="ECO:0000313" key="2">
    <source>
        <dbReference type="EMBL" id="KAB8078837.1"/>
    </source>
</evidence>
<protein>
    <submittedName>
        <fullName evidence="2">Amidase signature enzyme</fullName>
    </submittedName>
</protein>